<dbReference type="PIRSF" id="PIRSF023956">
    <property type="entry name" value="Thiopurine_S-methyltransferase"/>
    <property type="match status" value="1"/>
</dbReference>
<dbReference type="GO" id="GO:0032259">
    <property type="term" value="P:methylation"/>
    <property type="evidence" value="ECO:0007669"/>
    <property type="project" value="UniProtKB-KW"/>
</dbReference>
<evidence type="ECO:0000256" key="4">
    <source>
        <dbReference type="ARBA" id="ARBA00011905"/>
    </source>
</evidence>
<dbReference type="NCBIfam" id="TIGR03840">
    <property type="entry name" value="TMPT_Se_Te"/>
    <property type="match status" value="1"/>
</dbReference>
<dbReference type="Proteomes" id="UP001203212">
    <property type="component" value="Unassembled WGS sequence"/>
</dbReference>
<comment type="caution">
    <text evidence="10">The sequence shown here is derived from an EMBL/GenBank/DDBJ whole genome shotgun (WGS) entry which is preliminary data.</text>
</comment>
<keyword evidence="11" id="KW-1185">Reference proteome</keyword>
<dbReference type="InterPro" id="IPR008854">
    <property type="entry name" value="TPMT"/>
</dbReference>
<dbReference type="Gene3D" id="3.40.50.150">
    <property type="entry name" value="Vaccinia Virus protein VP39"/>
    <property type="match status" value="1"/>
</dbReference>
<comment type="catalytic activity">
    <reaction evidence="1 9">
        <text>S-adenosyl-L-methionine + a thiopurine = S-adenosyl-L-homocysteine + a thiopurine S-methylether.</text>
        <dbReference type="EC" id="2.1.1.67"/>
    </reaction>
</comment>
<evidence type="ECO:0000313" key="11">
    <source>
        <dbReference type="Proteomes" id="UP001203212"/>
    </source>
</evidence>
<dbReference type="EC" id="2.1.1.67" evidence="4 9"/>
<name>A0ABT0L166_9GAMM</name>
<evidence type="ECO:0000256" key="2">
    <source>
        <dbReference type="ARBA" id="ARBA00004496"/>
    </source>
</evidence>
<feature type="binding site" evidence="9">
    <location>
        <position position="10"/>
    </location>
    <ligand>
        <name>S-adenosyl-L-methionine</name>
        <dbReference type="ChEBI" id="CHEBI:59789"/>
    </ligand>
</feature>
<evidence type="ECO:0000256" key="9">
    <source>
        <dbReference type="HAMAP-Rule" id="MF_00812"/>
    </source>
</evidence>
<proteinExistence type="inferred from homology"/>
<evidence type="ECO:0000313" key="10">
    <source>
        <dbReference type="EMBL" id="MCL1117449.1"/>
    </source>
</evidence>
<feature type="binding site" evidence="9">
    <location>
        <position position="66"/>
    </location>
    <ligand>
        <name>S-adenosyl-L-methionine</name>
        <dbReference type="ChEBI" id="CHEBI:59789"/>
    </ligand>
</feature>
<sequence length="219" mass="25021">MDPQFWHEKWQMQQIGFHQPQVNPFLIRFWTSLGLDANSKIFVPLCGKSLDMCYLAELGHQVQGCELSQTAIEQFFAENQLPFQVQSQQQHQFFSADQLELIQGDIFTIDPSVTASIGGFYDRAALIAWPETMRQQYAKTLAKLIPANVSGLLITLDYPQDTLKGPPFAVSPDWIEQYLAPYFEISLLSCEDVLADNPRFVNKQVPWLNEAAYKLTRKA</sequence>
<keyword evidence="5 9" id="KW-0963">Cytoplasm</keyword>
<dbReference type="InterPro" id="IPR029063">
    <property type="entry name" value="SAM-dependent_MTases_sf"/>
</dbReference>
<keyword evidence="7 9" id="KW-0808">Transferase</keyword>
<comment type="subcellular location">
    <subcellularLocation>
        <location evidence="2 9">Cytoplasm</location>
    </subcellularLocation>
</comment>
<organism evidence="10 11">
    <name type="scientific">Shewanella aestuarii</name>
    <dbReference type="NCBI Taxonomy" id="1028752"/>
    <lineage>
        <taxon>Bacteria</taxon>
        <taxon>Pseudomonadati</taxon>
        <taxon>Pseudomonadota</taxon>
        <taxon>Gammaproteobacteria</taxon>
        <taxon>Alteromonadales</taxon>
        <taxon>Shewanellaceae</taxon>
        <taxon>Shewanella</taxon>
    </lineage>
</organism>
<keyword evidence="8 9" id="KW-0949">S-adenosyl-L-methionine</keyword>
<evidence type="ECO:0000256" key="5">
    <source>
        <dbReference type="ARBA" id="ARBA00022490"/>
    </source>
</evidence>
<reference evidence="10 11" key="1">
    <citation type="submission" date="2022-01" db="EMBL/GenBank/DDBJ databases">
        <title>Whole genome-based taxonomy of the Shewanellaceae.</title>
        <authorList>
            <person name="Martin-Rodriguez A.J."/>
        </authorList>
    </citation>
    <scope>NUCLEOTIDE SEQUENCE [LARGE SCALE GENOMIC DNA]</scope>
    <source>
        <strain evidence="10 11">JCM 17801</strain>
    </source>
</reference>
<evidence type="ECO:0000256" key="3">
    <source>
        <dbReference type="ARBA" id="ARBA00008145"/>
    </source>
</evidence>
<accession>A0ABT0L166</accession>
<dbReference type="InterPro" id="IPR022474">
    <property type="entry name" value="Thiopur_S-MeTfrase_Se/Te_detox"/>
</dbReference>
<feature type="binding site" evidence="9">
    <location>
        <position position="45"/>
    </location>
    <ligand>
        <name>S-adenosyl-L-methionine</name>
        <dbReference type="ChEBI" id="CHEBI:59789"/>
    </ligand>
</feature>
<keyword evidence="6 9" id="KW-0489">Methyltransferase</keyword>
<dbReference type="Pfam" id="PF05724">
    <property type="entry name" value="TPMT"/>
    <property type="match status" value="1"/>
</dbReference>
<dbReference type="InterPro" id="IPR025835">
    <property type="entry name" value="Thiopurine_S-MeTrfase"/>
</dbReference>
<dbReference type="NCBIfam" id="NF009732">
    <property type="entry name" value="PRK13255.1"/>
    <property type="match status" value="1"/>
</dbReference>
<feature type="binding site" evidence="9">
    <location>
        <position position="123"/>
    </location>
    <ligand>
        <name>S-adenosyl-L-methionine</name>
        <dbReference type="ChEBI" id="CHEBI:59789"/>
    </ligand>
</feature>
<evidence type="ECO:0000256" key="6">
    <source>
        <dbReference type="ARBA" id="ARBA00022603"/>
    </source>
</evidence>
<dbReference type="PANTHER" id="PTHR10259:SF11">
    <property type="entry name" value="THIOPURINE S-METHYLTRANSFERASE"/>
    <property type="match status" value="1"/>
</dbReference>
<dbReference type="HAMAP" id="MF_00812">
    <property type="entry name" value="Thiopur_methtran"/>
    <property type="match status" value="1"/>
</dbReference>
<dbReference type="SUPFAM" id="SSF53335">
    <property type="entry name" value="S-adenosyl-L-methionine-dependent methyltransferases"/>
    <property type="match status" value="1"/>
</dbReference>
<evidence type="ECO:0000256" key="1">
    <source>
        <dbReference type="ARBA" id="ARBA00000903"/>
    </source>
</evidence>
<comment type="similarity">
    <text evidence="3 9">Belongs to the class I-like SAM-binding methyltransferase superfamily. TPMT family.</text>
</comment>
<dbReference type="PANTHER" id="PTHR10259">
    <property type="entry name" value="THIOPURINE S-METHYLTRANSFERASE"/>
    <property type="match status" value="1"/>
</dbReference>
<dbReference type="GO" id="GO:0008119">
    <property type="term" value="F:thiopurine S-methyltransferase activity"/>
    <property type="evidence" value="ECO:0007669"/>
    <property type="project" value="UniProtKB-EC"/>
</dbReference>
<dbReference type="RefSeq" id="WP_188840908.1">
    <property type="nucleotide sequence ID" value="NZ_BMOT01000004.1"/>
</dbReference>
<dbReference type="EMBL" id="JAKILK010000004">
    <property type="protein sequence ID" value="MCL1117449.1"/>
    <property type="molecule type" value="Genomic_DNA"/>
</dbReference>
<evidence type="ECO:0000256" key="7">
    <source>
        <dbReference type="ARBA" id="ARBA00022679"/>
    </source>
</evidence>
<evidence type="ECO:0000256" key="8">
    <source>
        <dbReference type="ARBA" id="ARBA00022691"/>
    </source>
</evidence>
<protein>
    <recommendedName>
        <fullName evidence="4 9">Thiopurine S-methyltransferase</fullName>
        <ecNumber evidence="4 9">2.1.1.67</ecNumber>
    </recommendedName>
    <alternativeName>
        <fullName evidence="9">Thiopurine methyltransferase</fullName>
    </alternativeName>
</protein>
<gene>
    <name evidence="9" type="primary">tpm</name>
    <name evidence="10" type="ORF">L2689_09360</name>
</gene>
<dbReference type="PROSITE" id="PS51585">
    <property type="entry name" value="SAM_MT_TPMT"/>
    <property type="match status" value="1"/>
</dbReference>